<dbReference type="AlphaFoldDB" id="A0AAW2JC09"/>
<keyword evidence="6" id="KW-0833">Ubl conjugation pathway</keyword>
<dbReference type="SMART" id="SM00504">
    <property type="entry name" value="Ubox"/>
    <property type="match status" value="1"/>
</dbReference>
<evidence type="ECO:0000256" key="4">
    <source>
        <dbReference type="ARBA" id="ARBA00022679"/>
    </source>
</evidence>
<gene>
    <name evidence="9" type="ORF">Scaly_2617900</name>
</gene>
<evidence type="ECO:0000256" key="3">
    <source>
        <dbReference type="ARBA" id="ARBA00012483"/>
    </source>
</evidence>
<dbReference type="GO" id="GO:0016567">
    <property type="term" value="P:protein ubiquitination"/>
    <property type="evidence" value="ECO:0007669"/>
    <property type="project" value="InterPro"/>
</dbReference>
<reference evidence="9" key="1">
    <citation type="submission" date="2020-06" db="EMBL/GenBank/DDBJ databases">
        <authorList>
            <person name="Li T."/>
            <person name="Hu X."/>
            <person name="Zhang T."/>
            <person name="Song X."/>
            <person name="Zhang H."/>
            <person name="Dai N."/>
            <person name="Sheng W."/>
            <person name="Hou X."/>
            <person name="Wei L."/>
        </authorList>
    </citation>
    <scope>NUCLEOTIDE SEQUENCE</scope>
    <source>
        <strain evidence="9">KEN8</strain>
        <tissue evidence="9">Leaf</tissue>
    </source>
</reference>
<dbReference type="PROSITE" id="PS51698">
    <property type="entry name" value="U_BOX"/>
    <property type="match status" value="1"/>
</dbReference>
<dbReference type="Gene3D" id="3.30.40.10">
    <property type="entry name" value="Zinc/RING finger domain, C3HC4 (zinc finger)"/>
    <property type="match status" value="1"/>
</dbReference>
<feature type="domain" description="U-box" evidence="8">
    <location>
        <begin position="34"/>
        <end position="108"/>
    </location>
</feature>
<dbReference type="Gene3D" id="1.25.10.10">
    <property type="entry name" value="Leucine-rich Repeat Variant"/>
    <property type="match status" value="1"/>
</dbReference>
<accession>A0AAW2JC09</accession>
<keyword evidence="5" id="KW-0677">Repeat</keyword>
<evidence type="ECO:0000313" key="9">
    <source>
        <dbReference type="EMBL" id="KAL0291844.1"/>
    </source>
</evidence>
<dbReference type="PANTHER" id="PTHR23315:SF276">
    <property type="entry name" value="U-BOX DOMAIN-CONTAINING PROTEIN 38"/>
    <property type="match status" value="1"/>
</dbReference>
<reference evidence="9" key="2">
    <citation type="journal article" date="2024" name="Plant">
        <title>Genomic evolution and insights into agronomic trait innovations of Sesamum species.</title>
        <authorList>
            <person name="Miao H."/>
            <person name="Wang L."/>
            <person name="Qu L."/>
            <person name="Liu H."/>
            <person name="Sun Y."/>
            <person name="Le M."/>
            <person name="Wang Q."/>
            <person name="Wei S."/>
            <person name="Zheng Y."/>
            <person name="Lin W."/>
            <person name="Duan Y."/>
            <person name="Cao H."/>
            <person name="Xiong S."/>
            <person name="Wang X."/>
            <person name="Wei L."/>
            <person name="Li C."/>
            <person name="Ma Q."/>
            <person name="Ju M."/>
            <person name="Zhao R."/>
            <person name="Li G."/>
            <person name="Mu C."/>
            <person name="Tian Q."/>
            <person name="Mei H."/>
            <person name="Zhang T."/>
            <person name="Gao T."/>
            <person name="Zhang H."/>
        </authorList>
    </citation>
    <scope>NUCLEOTIDE SEQUENCE</scope>
    <source>
        <strain evidence="9">KEN8</strain>
    </source>
</reference>
<dbReference type="InterPro" id="IPR003613">
    <property type="entry name" value="Ubox_domain"/>
</dbReference>
<dbReference type="Pfam" id="PF00514">
    <property type="entry name" value="Arm"/>
    <property type="match status" value="2"/>
</dbReference>
<feature type="repeat" description="ARM" evidence="7">
    <location>
        <begin position="311"/>
        <end position="348"/>
    </location>
</feature>
<evidence type="ECO:0000256" key="5">
    <source>
        <dbReference type="ARBA" id="ARBA00022737"/>
    </source>
</evidence>
<keyword evidence="4" id="KW-0808">Transferase</keyword>
<comment type="catalytic activity">
    <reaction evidence="1">
        <text>S-ubiquitinyl-[E2 ubiquitin-conjugating enzyme]-L-cysteine + [acceptor protein]-L-lysine = [E2 ubiquitin-conjugating enzyme]-L-cysteine + N(6)-ubiquitinyl-[acceptor protein]-L-lysine.</text>
        <dbReference type="EC" id="2.3.2.27"/>
    </reaction>
</comment>
<evidence type="ECO:0000256" key="2">
    <source>
        <dbReference type="ARBA" id="ARBA00004906"/>
    </source>
</evidence>
<dbReference type="PROSITE" id="PS50176">
    <property type="entry name" value="ARM_REPEAT"/>
    <property type="match status" value="2"/>
</dbReference>
<organism evidence="9">
    <name type="scientific">Sesamum calycinum</name>
    <dbReference type="NCBI Taxonomy" id="2727403"/>
    <lineage>
        <taxon>Eukaryota</taxon>
        <taxon>Viridiplantae</taxon>
        <taxon>Streptophyta</taxon>
        <taxon>Embryophyta</taxon>
        <taxon>Tracheophyta</taxon>
        <taxon>Spermatophyta</taxon>
        <taxon>Magnoliopsida</taxon>
        <taxon>eudicotyledons</taxon>
        <taxon>Gunneridae</taxon>
        <taxon>Pentapetalae</taxon>
        <taxon>asterids</taxon>
        <taxon>lamiids</taxon>
        <taxon>Lamiales</taxon>
        <taxon>Pedaliaceae</taxon>
        <taxon>Sesamum</taxon>
    </lineage>
</organism>
<dbReference type="GO" id="GO:0061630">
    <property type="term" value="F:ubiquitin protein ligase activity"/>
    <property type="evidence" value="ECO:0007669"/>
    <property type="project" value="UniProtKB-EC"/>
</dbReference>
<dbReference type="PANTHER" id="PTHR23315">
    <property type="entry name" value="U BOX DOMAIN-CONTAINING"/>
    <property type="match status" value="1"/>
</dbReference>
<proteinExistence type="predicted"/>
<dbReference type="InterPro" id="IPR016024">
    <property type="entry name" value="ARM-type_fold"/>
</dbReference>
<comment type="caution">
    <text evidence="9">The sequence shown here is derived from an EMBL/GenBank/DDBJ whole genome shotgun (WGS) entry which is preliminary data.</text>
</comment>
<dbReference type="InterPro" id="IPR011989">
    <property type="entry name" value="ARM-like"/>
</dbReference>
<evidence type="ECO:0000256" key="6">
    <source>
        <dbReference type="ARBA" id="ARBA00022786"/>
    </source>
</evidence>
<evidence type="ECO:0000259" key="8">
    <source>
        <dbReference type="PROSITE" id="PS51698"/>
    </source>
</evidence>
<dbReference type="InterPro" id="IPR000225">
    <property type="entry name" value="Armadillo"/>
</dbReference>
<dbReference type="EC" id="2.3.2.27" evidence="3"/>
<dbReference type="SUPFAM" id="SSF57850">
    <property type="entry name" value="RING/U-box"/>
    <property type="match status" value="1"/>
</dbReference>
<sequence>MQMGRTGKLRRWRISFSRSSSTASTAAAAVNKKEPPKEFICPISNSLMFDPAVVSSGQTFERVAVHVCRDLGFTPTLPDGSTPDFSTLIPNLALKTAIVNWCSKSGLERPSPPVYSDIESIVRSLSGSATSEKQESSRNRALESELLKGVAERPPIFFSRAASELNPRNLYSPASSEESVIANTTPLLPFETRPSCFSHSSSPSTSSEFVFDEASSNYVSASSSISSSEDESFVNKLKSFDVYEQEQAVILLRKTTRTDEEARAALCTERLLFALKQLLNSRYAAVQTNATAALVNLSLEKENKLKIVRAGILPSLIDILMNGFEESREHAAGAIFSLALEDDNKTAIGVLGALQPLLHLLRSGSRRGRHDAALALYHLTLMQQQQNENHKAWSRWDFSGVAERYRVRCLVAAIRNGSELDSESTHENCVAALYSLSHGSSRFNRLAKDARAEDVLRAVVETGSEWAREKARQILVGLRREDEIDEGDEVDWEAVMKGGVTRARSRVGRSRGRNSVEF</sequence>
<dbReference type="Pfam" id="PF04564">
    <property type="entry name" value="U-box"/>
    <property type="match status" value="1"/>
</dbReference>
<dbReference type="SUPFAM" id="SSF48371">
    <property type="entry name" value="ARM repeat"/>
    <property type="match status" value="1"/>
</dbReference>
<comment type="pathway">
    <text evidence="2">Protein modification; protein ubiquitination.</text>
</comment>
<protein>
    <recommendedName>
        <fullName evidence="3">RING-type E3 ubiquitin transferase</fullName>
        <ecNumber evidence="3">2.3.2.27</ecNumber>
    </recommendedName>
</protein>
<name>A0AAW2JC09_9LAMI</name>
<evidence type="ECO:0000256" key="7">
    <source>
        <dbReference type="PROSITE-ProRule" id="PRU00259"/>
    </source>
</evidence>
<evidence type="ECO:0000256" key="1">
    <source>
        <dbReference type="ARBA" id="ARBA00000900"/>
    </source>
</evidence>
<dbReference type="EMBL" id="JACGWM010001544">
    <property type="protein sequence ID" value="KAL0291844.1"/>
    <property type="molecule type" value="Genomic_DNA"/>
</dbReference>
<dbReference type="InterPro" id="IPR013083">
    <property type="entry name" value="Znf_RING/FYVE/PHD"/>
</dbReference>
<feature type="repeat" description="ARM" evidence="7">
    <location>
        <begin position="270"/>
        <end position="312"/>
    </location>
</feature>
<dbReference type="SMART" id="SM00185">
    <property type="entry name" value="ARM"/>
    <property type="match status" value="3"/>
</dbReference>